<protein>
    <recommendedName>
        <fullName evidence="2">arginyltransferase</fullName>
        <ecNumber evidence="2">2.3.2.8</ecNumber>
    </recommendedName>
</protein>
<dbReference type="PANTHER" id="PTHR21367:SF1">
    <property type="entry name" value="ARGINYL-TRNA--PROTEIN TRANSFERASE 1"/>
    <property type="match status" value="1"/>
</dbReference>
<evidence type="ECO:0000259" key="7">
    <source>
        <dbReference type="Pfam" id="PF04377"/>
    </source>
</evidence>
<evidence type="ECO:0000313" key="9">
    <source>
        <dbReference type="Proteomes" id="UP000308197"/>
    </source>
</evidence>
<reference evidence="8 9" key="1">
    <citation type="journal article" date="2019" name="Nat. Ecol. Evol.">
        <title>Megaphylogeny resolves global patterns of mushroom evolution.</title>
        <authorList>
            <person name="Varga T."/>
            <person name="Krizsan K."/>
            <person name="Foldi C."/>
            <person name="Dima B."/>
            <person name="Sanchez-Garcia M."/>
            <person name="Sanchez-Ramirez S."/>
            <person name="Szollosi G.J."/>
            <person name="Szarkandi J.G."/>
            <person name="Papp V."/>
            <person name="Albert L."/>
            <person name="Andreopoulos W."/>
            <person name="Angelini C."/>
            <person name="Antonin V."/>
            <person name="Barry K.W."/>
            <person name="Bougher N.L."/>
            <person name="Buchanan P."/>
            <person name="Buyck B."/>
            <person name="Bense V."/>
            <person name="Catcheside P."/>
            <person name="Chovatia M."/>
            <person name="Cooper J."/>
            <person name="Damon W."/>
            <person name="Desjardin D."/>
            <person name="Finy P."/>
            <person name="Geml J."/>
            <person name="Haridas S."/>
            <person name="Hughes K."/>
            <person name="Justo A."/>
            <person name="Karasinski D."/>
            <person name="Kautmanova I."/>
            <person name="Kiss B."/>
            <person name="Kocsube S."/>
            <person name="Kotiranta H."/>
            <person name="LaButti K.M."/>
            <person name="Lechner B.E."/>
            <person name="Liimatainen K."/>
            <person name="Lipzen A."/>
            <person name="Lukacs Z."/>
            <person name="Mihaltcheva S."/>
            <person name="Morgado L.N."/>
            <person name="Niskanen T."/>
            <person name="Noordeloos M.E."/>
            <person name="Ohm R.A."/>
            <person name="Ortiz-Santana B."/>
            <person name="Ovrebo C."/>
            <person name="Racz N."/>
            <person name="Riley R."/>
            <person name="Savchenko A."/>
            <person name="Shiryaev A."/>
            <person name="Soop K."/>
            <person name="Spirin V."/>
            <person name="Szebenyi C."/>
            <person name="Tomsovsky M."/>
            <person name="Tulloss R.E."/>
            <person name="Uehling J."/>
            <person name="Grigoriev I.V."/>
            <person name="Vagvolgyi C."/>
            <person name="Papp T."/>
            <person name="Martin F.M."/>
            <person name="Miettinen O."/>
            <person name="Hibbett D.S."/>
            <person name="Nagy L.G."/>
        </authorList>
    </citation>
    <scope>NUCLEOTIDE SEQUENCE [LARGE SCALE GENOMIC DNA]</scope>
    <source>
        <strain evidence="8 9">HHB13444</strain>
    </source>
</reference>
<evidence type="ECO:0000313" key="8">
    <source>
        <dbReference type="EMBL" id="TFK94690.1"/>
    </source>
</evidence>
<keyword evidence="4" id="KW-0012">Acyltransferase</keyword>
<dbReference type="AlphaFoldDB" id="A0A5C3Q2U5"/>
<evidence type="ECO:0000256" key="3">
    <source>
        <dbReference type="ARBA" id="ARBA00022679"/>
    </source>
</evidence>
<evidence type="ECO:0000256" key="5">
    <source>
        <dbReference type="SAM" id="MobiDB-lite"/>
    </source>
</evidence>
<keyword evidence="3" id="KW-0808">Transferase</keyword>
<accession>A0A5C3Q2U5</accession>
<evidence type="ECO:0000256" key="4">
    <source>
        <dbReference type="ARBA" id="ARBA00023315"/>
    </source>
</evidence>
<dbReference type="Pfam" id="PF04376">
    <property type="entry name" value="ATE_N"/>
    <property type="match status" value="1"/>
</dbReference>
<dbReference type="GO" id="GO:0005737">
    <property type="term" value="C:cytoplasm"/>
    <property type="evidence" value="ECO:0007669"/>
    <property type="project" value="TreeGrafter"/>
</dbReference>
<keyword evidence="9" id="KW-1185">Reference proteome</keyword>
<dbReference type="Pfam" id="PF04377">
    <property type="entry name" value="ATE_C"/>
    <property type="match status" value="1"/>
</dbReference>
<evidence type="ECO:0000259" key="6">
    <source>
        <dbReference type="Pfam" id="PF04376"/>
    </source>
</evidence>
<evidence type="ECO:0000256" key="1">
    <source>
        <dbReference type="ARBA" id="ARBA00009991"/>
    </source>
</evidence>
<dbReference type="InterPro" id="IPR007471">
    <property type="entry name" value="N-end_Aminoacyl_Trfase_N"/>
</dbReference>
<dbReference type="PANTHER" id="PTHR21367">
    <property type="entry name" value="ARGININE-TRNA-PROTEIN TRANSFERASE 1"/>
    <property type="match status" value="1"/>
</dbReference>
<sequence>MTSEPLSIISPLRARSSTCGYCSPPGERSATKSNYHAAECMPARLSCRVYQEMIDRGWRRSGVYCYKPDLRRSCCPQYTIKLDALEFKPSKSQRKLVNRWNRFVMYGDQKDEDVSMHGSAGSSKSNQPKAKDRAEHVFDLVKDIHASEAGFVKAQKPIHKFEVTLEPSSYTKEKFDLYCSYQHEIHNDDDNSESGFKRFLVNSPLIPQPIEYSSKHPEHLPANYGSYHQMYRLDGELVAMGVIDILPHCVSSVYFMYEKKWEKFSFGKLSALREVTLAREIHEAGVPDMQYLYMGFYIHSCQKMRYKGDYAPSYLADPEEYTWFPLEKCRPLLDKNHYAAFAHPEHSLAGPASEPSPTPALPEDVLANTLYVAGFEGRTISAAPVTEADEWADETSRQTILITLGALGEKLAQEVLLYFAYELS</sequence>
<dbReference type="Proteomes" id="UP000308197">
    <property type="component" value="Unassembled WGS sequence"/>
</dbReference>
<feature type="domain" description="N-end rule aminoacyl transferase C-terminal" evidence="7">
    <location>
        <begin position="173"/>
        <end position="316"/>
    </location>
</feature>
<dbReference type="InterPro" id="IPR030700">
    <property type="entry name" value="N-end_Aminoacyl_Trfase"/>
</dbReference>
<dbReference type="InParanoid" id="A0A5C3Q2U5"/>
<dbReference type="InterPro" id="IPR007472">
    <property type="entry name" value="N-end_Aminoacyl_Trfase_C"/>
</dbReference>
<evidence type="ECO:0000256" key="2">
    <source>
        <dbReference type="ARBA" id="ARBA00012025"/>
    </source>
</evidence>
<gene>
    <name evidence="8" type="ORF">K466DRAFT_579766</name>
</gene>
<proteinExistence type="inferred from homology"/>
<dbReference type="EC" id="2.3.2.8" evidence="2"/>
<dbReference type="EMBL" id="ML210966">
    <property type="protein sequence ID" value="TFK94690.1"/>
    <property type="molecule type" value="Genomic_DNA"/>
</dbReference>
<dbReference type="STRING" id="1314778.A0A5C3Q2U5"/>
<feature type="region of interest" description="Disordered" evidence="5">
    <location>
        <begin position="113"/>
        <end position="132"/>
    </location>
</feature>
<feature type="domain" description="N-end aminoacyl transferase N-terminal" evidence="6">
    <location>
        <begin position="17"/>
        <end position="95"/>
    </location>
</feature>
<dbReference type="GO" id="GO:0004057">
    <property type="term" value="F:arginyl-tRNA--protein transferase activity"/>
    <property type="evidence" value="ECO:0007669"/>
    <property type="project" value="UniProtKB-EC"/>
</dbReference>
<organism evidence="8 9">
    <name type="scientific">Polyporus arcularius HHB13444</name>
    <dbReference type="NCBI Taxonomy" id="1314778"/>
    <lineage>
        <taxon>Eukaryota</taxon>
        <taxon>Fungi</taxon>
        <taxon>Dikarya</taxon>
        <taxon>Basidiomycota</taxon>
        <taxon>Agaricomycotina</taxon>
        <taxon>Agaricomycetes</taxon>
        <taxon>Polyporales</taxon>
        <taxon>Polyporaceae</taxon>
        <taxon>Polyporus</taxon>
    </lineage>
</organism>
<comment type="similarity">
    <text evidence="1">Belongs to the R-transferase family.</text>
</comment>
<dbReference type="FunCoup" id="A0A5C3Q2U5">
    <property type="interactions" value="678"/>
</dbReference>
<name>A0A5C3Q2U5_9APHY</name>